<feature type="transmembrane region" description="Helical" evidence="19">
    <location>
        <begin position="6"/>
        <end position="31"/>
    </location>
</feature>
<keyword evidence="9" id="KW-0444">Lipid biosynthesis</keyword>
<dbReference type="PANTHER" id="PTHR46382">
    <property type="entry name" value="PHOSPHATIDATE CYTIDYLYLTRANSFERASE"/>
    <property type="match status" value="1"/>
</dbReference>
<dbReference type="Proteomes" id="UP000295937">
    <property type="component" value="Unassembled WGS sequence"/>
</dbReference>
<evidence type="ECO:0000313" key="21">
    <source>
        <dbReference type="Proteomes" id="UP000295937"/>
    </source>
</evidence>
<evidence type="ECO:0000256" key="13">
    <source>
        <dbReference type="ARBA" id="ARBA00022989"/>
    </source>
</evidence>
<evidence type="ECO:0000256" key="6">
    <source>
        <dbReference type="ARBA" id="ARBA00012487"/>
    </source>
</evidence>
<evidence type="ECO:0000256" key="4">
    <source>
        <dbReference type="ARBA" id="ARBA00005189"/>
    </source>
</evidence>
<keyword evidence="13 19" id="KW-1133">Transmembrane helix</keyword>
<feature type="transmembrane region" description="Helical" evidence="19">
    <location>
        <begin position="52"/>
        <end position="72"/>
    </location>
</feature>
<keyword evidence="14" id="KW-0443">Lipid metabolism</keyword>
<keyword evidence="17" id="KW-1208">Phospholipid metabolism</keyword>
<proteinExistence type="inferred from homology"/>
<comment type="pathway">
    <text evidence="4">Lipid metabolism.</text>
</comment>
<comment type="subcellular location">
    <subcellularLocation>
        <location evidence="2">Cell membrane</location>
        <topology evidence="2">Multi-pass membrane protein</topology>
    </subcellularLocation>
</comment>
<feature type="transmembrane region" description="Helical" evidence="19">
    <location>
        <begin position="189"/>
        <end position="210"/>
    </location>
</feature>
<dbReference type="EC" id="2.7.7.41" evidence="6 18"/>
<comment type="similarity">
    <text evidence="5 18">Belongs to the CDS family.</text>
</comment>
<dbReference type="EMBL" id="PDKR01000002">
    <property type="protein sequence ID" value="PPI88678.1"/>
    <property type="molecule type" value="Genomic_DNA"/>
</dbReference>
<comment type="pathway">
    <text evidence="3 18">Phospholipid metabolism; CDP-diacylglycerol biosynthesis; CDP-diacylglycerol from sn-glycerol 3-phosphate: step 3/3.</text>
</comment>
<evidence type="ECO:0000256" key="8">
    <source>
        <dbReference type="ARBA" id="ARBA00022475"/>
    </source>
</evidence>
<reference evidence="20 21" key="1">
    <citation type="journal article" date="2018" name="Genome Biol. Evol.">
        <title>Cladogenesis and Genomic Streamlining in Extracellular Endosymbionts of Tropical Stink Bugs.</title>
        <authorList>
            <person name="Otero-Bravo A."/>
            <person name="Goffredi S."/>
            <person name="Sabree Z.L."/>
        </authorList>
    </citation>
    <scope>NUCLEOTIDE SEQUENCE [LARGE SCALE GENOMIC DNA]</scope>
    <source>
        <strain evidence="20 21">SoEO</strain>
    </source>
</reference>
<evidence type="ECO:0000256" key="9">
    <source>
        <dbReference type="ARBA" id="ARBA00022516"/>
    </source>
</evidence>
<evidence type="ECO:0000256" key="2">
    <source>
        <dbReference type="ARBA" id="ARBA00004651"/>
    </source>
</evidence>
<keyword evidence="8" id="KW-1003">Cell membrane</keyword>
<sequence>MLKNRFFTALILTFFVIISLFLLSPLNFALVNTLICMLAAWEWSKLSGITLCYQRLLVAVFFGLILIFLFKINRYDIHSFIVIFLLSISGIWWLIALLLVLTYPVSSFIWKNSYLIRISFGMSTLIPFFYFLTTFRYLYYDTDRFAGSWLILFIIFLVSCVDASAYFFGKVFGKYKLAPIISPNKTWEGFLGSLFFLFMIIFLFSNLNLINFSRKFLIFFSFIITFASLLGDLTESMLKREIGIKDSSNIIPGHGGILDRIDSLTIVVPMFGVMVVVNSI</sequence>
<evidence type="ECO:0000256" key="19">
    <source>
        <dbReference type="SAM" id="Phobius"/>
    </source>
</evidence>
<evidence type="ECO:0000256" key="11">
    <source>
        <dbReference type="ARBA" id="ARBA00022692"/>
    </source>
</evidence>
<feature type="transmembrane region" description="Helical" evidence="19">
    <location>
        <begin position="78"/>
        <end position="102"/>
    </location>
</feature>
<evidence type="ECO:0000256" key="12">
    <source>
        <dbReference type="ARBA" id="ARBA00022695"/>
    </source>
</evidence>
<organism evidence="20 21">
    <name type="scientific">Candidatus Pantoea edessiphila</name>
    <dbReference type="NCBI Taxonomy" id="2044610"/>
    <lineage>
        <taxon>Bacteria</taxon>
        <taxon>Pseudomonadati</taxon>
        <taxon>Pseudomonadota</taxon>
        <taxon>Gammaproteobacteria</taxon>
        <taxon>Enterobacterales</taxon>
        <taxon>Erwiniaceae</taxon>
        <taxon>Pantoea</taxon>
    </lineage>
</organism>
<keyword evidence="12 18" id="KW-0548">Nucleotidyltransferase</keyword>
<dbReference type="RefSeq" id="WP_136132515.1">
    <property type="nucleotide sequence ID" value="NZ_PDKR01000002.1"/>
</dbReference>
<name>A0A2P5T275_9GAMM</name>
<accession>A0A2P5T275</accession>
<dbReference type="Pfam" id="PF01148">
    <property type="entry name" value="CTP_transf_1"/>
    <property type="match status" value="1"/>
</dbReference>
<feature type="transmembrane region" description="Helical" evidence="19">
    <location>
        <begin position="216"/>
        <end position="233"/>
    </location>
</feature>
<evidence type="ECO:0000256" key="17">
    <source>
        <dbReference type="ARBA" id="ARBA00023264"/>
    </source>
</evidence>
<evidence type="ECO:0000256" key="15">
    <source>
        <dbReference type="ARBA" id="ARBA00023136"/>
    </source>
</evidence>
<feature type="transmembrane region" description="Helical" evidence="19">
    <location>
        <begin position="114"/>
        <end position="139"/>
    </location>
</feature>
<feature type="transmembrane region" description="Helical" evidence="19">
    <location>
        <begin position="145"/>
        <end position="168"/>
    </location>
</feature>
<evidence type="ECO:0000256" key="10">
    <source>
        <dbReference type="ARBA" id="ARBA00022679"/>
    </source>
</evidence>
<keyword evidence="10 18" id="KW-0808">Transferase</keyword>
<evidence type="ECO:0000256" key="14">
    <source>
        <dbReference type="ARBA" id="ARBA00023098"/>
    </source>
</evidence>
<protein>
    <recommendedName>
        <fullName evidence="7 18">Phosphatidate cytidylyltransferase</fullName>
        <ecNumber evidence="6 18">2.7.7.41</ecNumber>
    </recommendedName>
</protein>
<dbReference type="PANTHER" id="PTHR46382:SF1">
    <property type="entry name" value="PHOSPHATIDATE CYTIDYLYLTRANSFERASE"/>
    <property type="match status" value="1"/>
</dbReference>
<evidence type="ECO:0000256" key="3">
    <source>
        <dbReference type="ARBA" id="ARBA00005119"/>
    </source>
</evidence>
<comment type="catalytic activity">
    <reaction evidence="1 18">
        <text>a 1,2-diacyl-sn-glycero-3-phosphate + CTP + H(+) = a CDP-1,2-diacyl-sn-glycerol + diphosphate</text>
        <dbReference type="Rhea" id="RHEA:16229"/>
        <dbReference type="ChEBI" id="CHEBI:15378"/>
        <dbReference type="ChEBI" id="CHEBI:33019"/>
        <dbReference type="ChEBI" id="CHEBI:37563"/>
        <dbReference type="ChEBI" id="CHEBI:58332"/>
        <dbReference type="ChEBI" id="CHEBI:58608"/>
        <dbReference type="EC" id="2.7.7.41"/>
    </reaction>
</comment>
<keyword evidence="16" id="KW-0594">Phospholipid biosynthesis</keyword>
<keyword evidence="15 19" id="KW-0472">Membrane</keyword>
<comment type="caution">
    <text evidence="20">The sequence shown here is derived from an EMBL/GenBank/DDBJ whole genome shotgun (WGS) entry which is preliminary data.</text>
</comment>
<dbReference type="UniPathway" id="UPA00557">
    <property type="reaction ID" value="UER00614"/>
</dbReference>
<evidence type="ECO:0000256" key="1">
    <source>
        <dbReference type="ARBA" id="ARBA00001698"/>
    </source>
</evidence>
<evidence type="ECO:0000256" key="5">
    <source>
        <dbReference type="ARBA" id="ARBA00010185"/>
    </source>
</evidence>
<dbReference type="InterPro" id="IPR000374">
    <property type="entry name" value="PC_trans"/>
</dbReference>
<dbReference type="AlphaFoldDB" id="A0A2P5T275"/>
<gene>
    <name evidence="20" type="primary">cdsA</name>
    <name evidence="20" type="ORF">CRV09_02130</name>
</gene>
<dbReference type="GO" id="GO:0016024">
    <property type="term" value="P:CDP-diacylglycerol biosynthetic process"/>
    <property type="evidence" value="ECO:0007669"/>
    <property type="project" value="UniProtKB-UniPathway"/>
</dbReference>
<dbReference type="GO" id="GO:0005886">
    <property type="term" value="C:plasma membrane"/>
    <property type="evidence" value="ECO:0007669"/>
    <property type="project" value="UniProtKB-SubCell"/>
</dbReference>
<evidence type="ECO:0000256" key="18">
    <source>
        <dbReference type="RuleBase" id="RU003938"/>
    </source>
</evidence>
<keyword evidence="11 18" id="KW-0812">Transmembrane</keyword>
<evidence type="ECO:0000256" key="16">
    <source>
        <dbReference type="ARBA" id="ARBA00023209"/>
    </source>
</evidence>
<evidence type="ECO:0000313" key="20">
    <source>
        <dbReference type="EMBL" id="PPI88678.1"/>
    </source>
</evidence>
<dbReference type="GO" id="GO:0004605">
    <property type="term" value="F:phosphatidate cytidylyltransferase activity"/>
    <property type="evidence" value="ECO:0007669"/>
    <property type="project" value="UniProtKB-EC"/>
</dbReference>
<dbReference type="PROSITE" id="PS01315">
    <property type="entry name" value="CDS"/>
    <property type="match status" value="1"/>
</dbReference>
<evidence type="ECO:0000256" key="7">
    <source>
        <dbReference type="ARBA" id="ARBA00019373"/>
    </source>
</evidence>
<dbReference type="OrthoDB" id="9799199at2"/>